<feature type="transmembrane region" description="Helical" evidence="6">
    <location>
        <begin position="176"/>
        <end position="200"/>
    </location>
</feature>
<feature type="transmembrane region" description="Helical" evidence="6">
    <location>
        <begin position="65"/>
        <end position="86"/>
    </location>
</feature>
<feature type="transmembrane region" description="Helical" evidence="6">
    <location>
        <begin position="123"/>
        <end position="143"/>
    </location>
</feature>
<dbReference type="Proteomes" id="UP001262889">
    <property type="component" value="Unassembled WGS sequence"/>
</dbReference>
<comment type="similarity">
    <text evidence="2">Belongs to the EamA transporter family.</text>
</comment>
<evidence type="ECO:0000256" key="5">
    <source>
        <dbReference type="ARBA" id="ARBA00023136"/>
    </source>
</evidence>
<accession>A0ABU3C9U8</accession>
<evidence type="ECO:0000256" key="4">
    <source>
        <dbReference type="ARBA" id="ARBA00022989"/>
    </source>
</evidence>
<dbReference type="InterPro" id="IPR050638">
    <property type="entry name" value="AA-Vitamin_Transporters"/>
</dbReference>
<dbReference type="PANTHER" id="PTHR32322:SF2">
    <property type="entry name" value="EAMA DOMAIN-CONTAINING PROTEIN"/>
    <property type="match status" value="1"/>
</dbReference>
<keyword evidence="3 6" id="KW-0812">Transmembrane</keyword>
<keyword evidence="9" id="KW-1185">Reference proteome</keyword>
<gene>
    <name evidence="8" type="ORF">RM553_09760</name>
</gene>
<evidence type="ECO:0000313" key="9">
    <source>
        <dbReference type="Proteomes" id="UP001262889"/>
    </source>
</evidence>
<proteinExistence type="inferred from homology"/>
<dbReference type="InterPro" id="IPR037185">
    <property type="entry name" value="EmrE-like"/>
</dbReference>
<evidence type="ECO:0000259" key="7">
    <source>
        <dbReference type="Pfam" id="PF00892"/>
    </source>
</evidence>
<dbReference type="PANTHER" id="PTHR32322">
    <property type="entry name" value="INNER MEMBRANE TRANSPORTER"/>
    <property type="match status" value="1"/>
</dbReference>
<comment type="caution">
    <text evidence="8">The sequence shown here is derived from an EMBL/GenBank/DDBJ whole genome shotgun (WGS) entry which is preliminary data.</text>
</comment>
<sequence>MPAKNLKWIYLILLSLVWGSSFILIKKGLVGLSALQVGSFRIIFAALFLILVGFKSILKLTRQQWKWVVISGFLGSFFPVYLFSFAETEIDSAIASILNATTPLLTLIFGGLFFKAIFTQNKLFGVVIGLLGTAGLILSRASVNPGQNYFYSGLVVLAAGFYAINVNILKTYMSDISALGIAAGNFFVLLFPALGMLWFSGFFSSEFPGPEVISSMGFVAILGIIGTGVAMIIFNRLVQISDPVFTTSATYTIPVVALGWGILDGEVFSFWQLFSAAVILLGVFIVNRAKNLYTKKRKQAV</sequence>
<feature type="domain" description="EamA" evidence="7">
    <location>
        <begin position="154"/>
        <end position="287"/>
    </location>
</feature>
<evidence type="ECO:0000256" key="6">
    <source>
        <dbReference type="SAM" id="Phobius"/>
    </source>
</evidence>
<feature type="transmembrane region" description="Helical" evidence="6">
    <location>
        <begin position="244"/>
        <end position="263"/>
    </location>
</feature>
<reference evidence="8 9" key="1">
    <citation type="submission" date="2023-09" db="EMBL/GenBank/DDBJ databases">
        <authorList>
            <person name="Rey-Velasco X."/>
        </authorList>
    </citation>
    <scope>NUCLEOTIDE SEQUENCE [LARGE SCALE GENOMIC DNA]</scope>
    <source>
        <strain evidence="8 9">F363</strain>
    </source>
</reference>
<name>A0ABU3C9U8_9FLAO</name>
<dbReference type="SUPFAM" id="SSF103481">
    <property type="entry name" value="Multidrug resistance efflux transporter EmrE"/>
    <property type="match status" value="2"/>
</dbReference>
<keyword evidence="4 6" id="KW-1133">Transmembrane helix</keyword>
<evidence type="ECO:0000256" key="1">
    <source>
        <dbReference type="ARBA" id="ARBA00004141"/>
    </source>
</evidence>
<dbReference type="RefSeq" id="WP_311534734.1">
    <property type="nucleotide sequence ID" value="NZ_JAVRHQ010000010.1"/>
</dbReference>
<feature type="transmembrane region" description="Helical" evidence="6">
    <location>
        <begin position="92"/>
        <end position="114"/>
    </location>
</feature>
<evidence type="ECO:0000313" key="8">
    <source>
        <dbReference type="EMBL" id="MDT0643112.1"/>
    </source>
</evidence>
<protein>
    <submittedName>
        <fullName evidence="8">DMT family transporter</fullName>
    </submittedName>
</protein>
<dbReference type="Pfam" id="PF00892">
    <property type="entry name" value="EamA"/>
    <property type="match status" value="2"/>
</dbReference>
<feature type="transmembrane region" description="Helical" evidence="6">
    <location>
        <begin position="149"/>
        <end position="169"/>
    </location>
</feature>
<feature type="transmembrane region" description="Helical" evidence="6">
    <location>
        <begin position="37"/>
        <end position="58"/>
    </location>
</feature>
<comment type="subcellular location">
    <subcellularLocation>
        <location evidence="1">Membrane</location>
        <topology evidence="1">Multi-pass membrane protein</topology>
    </subcellularLocation>
</comment>
<evidence type="ECO:0000256" key="2">
    <source>
        <dbReference type="ARBA" id="ARBA00007362"/>
    </source>
</evidence>
<evidence type="ECO:0000256" key="3">
    <source>
        <dbReference type="ARBA" id="ARBA00022692"/>
    </source>
</evidence>
<dbReference type="EMBL" id="JAVRHQ010000010">
    <property type="protein sequence ID" value="MDT0643112.1"/>
    <property type="molecule type" value="Genomic_DNA"/>
</dbReference>
<feature type="domain" description="EamA" evidence="7">
    <location>
        <begin position="9"/>
        <end position="137"/>
    </location>
</feature>
<organism evidence="8 9">
    <name type="scientific">Autumnicola tepida</name>
    <dbReference type="NCBI Taxonomy" id="3075595"/>
    <lineage>
        <taxon>Bacteria</taxon>
        <taxon>Pseudomonadati</taxon>
        <taxon>Bacteroidota</taxon>
        <taxon>Flavobacteriia</taxon>
        <taxon>Flavobacteriales</taxon>
        <taxon>Flavobacteriaceae</taxon>
        <taxon>Autumnicola</taxon>
    </lineage>
</organism>
<feature type="transmembrane region" description="Helical" evidence="6">
    <location>
        <begin position="7"/>
        <end position="25"/>
    </location>
</feature>
<feature type="transmembrane region" description="Helical" evidence="6">
    <location>
        <begin position="212"/>
        <end position="232"/>
    </location>
</feature>
<keyword evidence="5 6" id="KW-0472">Membrane</keyword>
<feature type="transmembrane region" description="Helical" evidence="6">
    <location>
        <begin position="269"/>
        <end position="289"/>
    </location>
</feature>
<dbReference type="InterPro" id="IPR000620">
    <property type="entry name" value="EamA_dom"/>
</dbReference>